<keyword evidence="1" id="KW-1133">Transmembrane helix</keyword>
<evidence type="ECO:0000256" key="1">
    <source>
        <dbReference type="SAM" id="Phobius"/>
    </source>
</evidence>
<dbReference type="EMBL" id="MF101412">
    <property type="protein sequence ID" value="ARW60181.1"/>
    <property type="molecule type" value="Genomic_DNA"/>
</dbReference>
<keyword evidence="1" id="KW-0472">Membrane</keyword>
<name>A0A1Z1M2W1_9FLOR</name>
<gene>
    <name evidence="2" type="primary">petL</name>
</gene>
<dbReference type="AlphaFoldDB" id="A0A1Z1M2W1"/>
<keyword evidence="2" id="KW-0934">Plastid</keyword>
<reference evidence="2" key="1">
    <citation type="journal article" date="2017" name="J. Phycol.">
        <title>Analysis of chloroplast genomes and a supermatrix inform reclassification of the Rhodomelaceae (Rhodophyta).</title>
        <authorList>
            <person name="Diaz-Tapia P."/>
            <person name="Maggs C.A."/>
            <person name="West J.A."/>
            <person name="Verbruggen H."/>
        </authorList>
    </citation>
    <scope>NUCLEOTIDE SEQUENCE</scope>
    <source>
        <strain evidence="2">JFC1711</strain>
    </source>
</reference>
<accession>A0A1Z1M2W1</accession>
<organism evidence="2">
    <name type="scientific">Laurencieae sp</name>
    <dbReference type="NCBI Taxonomy" id="2007162"/>
    <lineage>
        <taxon>Eukaryota</taxon>
        <taxon>Rhodophyta</taxon>
        <taxon>Florideophyceae</taxon>
        <taxon>Rhodymeniophycidae</taxon>
        <taxon>Ceramiales</taxon>
        <taxon>Rhodomelaceae</taxon>
        <taxon>Laurencieae</taxon>
    </lineage>
</organism>
<evidence type="ECO:0000313" key="2">
    <source>
        <dbReference type="EMBL" id="ARW60181.1"/>
    </source>
</evidence>
<proteinExistence type="predicted"/>
<keyword evidence="1" id="KW-0812">Transmembrane</keyword>
<keyword evidence="2" id="KW-0150">Chloroplast</keyword>
<sequence length="31" mass="3527">MSILLSYTLFIALFMGLALSLYFGLQFVKLI</sequence>
<protein>
    <submittedName>
        <fullName evidence="2">Cytochrome b6-f complex subunit 6</fullName>
    </submittedName>
</protein>
<feature type="transmembrane region" description="Helical" evidence="1">
    <location>
        <begin position="6"/>
        <end position="25"/>
    </location>
</feature>
<geneLocation type="chloroplast" evidence="2"/>